<keyword evidence="4" id="KW-0482">Metalloprotease</keyword>
<dbReference type="PANTHER" id="PTHR46112:SF3">
    <property type="entry name" value="AMINOPEPTIDASE YPDF"/>
    <property type="match status" value="1"/>
</dbReference>
<keyword evidence="2 5" id="KW-0479">Metal-binding</keyword>
<comment type="similarity">
    <text evidence="5">Belongs to the peptidase M24B family.</text>
</comment>
<accession>A0A1V1PHW3</accession>
<dbReference type="PANTHER" id="PTHR46112">
    <property type="entry name" value="AMINOPEPTIDASE"/>
    <property type="match status" value="1"/>
</dbReference>
<dbReference type="Proteomes" id="UP000189670">
    <property type="component" value="Unassembled WGS sequence"/>
</dbReference>
<dbReference type="Pfam" id="PF00557">
    <property type="entry name" value="Peptidase_M24"/>
    <property type="match status" value="1"/>
</dbReference>
<proteinExistence type="inferred from homology"/>
<dbReference type="InterPro" id="IPR000994">
    <property type="entry name" value="Pept_M24"/>
</dbReference>
<dbReference type="AlphaFoldDB" id="A0A1V1PHW3"/>
<gene>
    <name evidence="8" type="ORF">OMM_00252</name>
</gene>
<dbReference type="InterPro" id="IPR000587">
    <property type="entry name" value="Creatinase_N"/>
</dbReference>
<keyword evidence="1" id="KW-0645">Protease</keyword>
<dbReference type="Pfam" id="PF01321">
    <property type="entry name" value="Creatinase_N"/>
    <property type="match status" value="1"/>
</dbReference>
<dbReference type="GO" id="GO:0008237">
    <property type="term" value="F:metallopeptidase activity"/>
    <property type="evidence" value="ECO:0007669"/>
    <property type="project" value="UniProtKB-KW"/>
</dbReference>
<evidence type="ECO:0000256" key="3">
    <source>
        <dbReference type="ARBA" id="ARBA00022801"/>
    </source>
</evidence>
<dbReference type="EMBL" id="ATBP01000009">
    <property type="protein sequence ID" value="ETR74368.1"/>
    <property type="molecule type" value="Genomic_DNA"/>
</dbReference>
<dbReference type="GO" id="GO:0004177">
    <property type="term" value="F:aminopeptidase activity"/>
    <property type="evidence" value="ECO:0007669"/>
    <property type="project" value="UniProtKB-KW"/>
</dbReference>
<dbReference type="Gene3D" id="3.40.350.10">
    <property type="entry name" value="Creatinase/prolidase N-terminal domain"/>
    <property type="match status" value="1"/>
</dbReference>
<keyword evidence="3" id="KW-0378">Hydrolase</keyword>
<dbReference type="SUPFAM" id="SSF55920">
    <property type="entry name" value="Creatinase/aminopeptidase"/>
    <property type="match status" value="1"/>
</dbReference>
<dbReference type="Gene3D" id="3.90.230.10">
    <property type="entry name" value="Creatinase/methionine aminopeptidase superfamily"/>
    <property type="match status" value="1"/>
</dbReference>
<feature type="domain" description="Peptidase M24" evidence="6">
    <location>
        <begin position="153"/>
        <end position="356"/>
    </location>
</feature>
<comment type="caution">
    <text evidence="8">The sequence shown here is derived from an EMBL/GenBank/DDBJ whole genome shotgun (WGS) entry which is preliminary data.</text>
</comment>
<organism evidence="8 9">
    <name type="scientific">Candidatus Magnetoglobus multicellularis str. Araruama</name>
    <dbReference type="NCBI Taxonomy" id="890399"/>
    <lineage>
        <taxon>Bacteria</taxon>
        <taxon>Pseudomonadati</taxon>
        <taxon>Thermodesulfobacteriota</taxon>
        <taxon>Desulfobacteria</taxon>
        <taxon>Desulfobacterales</taxon>
        <taxon>Desulfobacteraceae</taxon>
        <taxon>Candidatus Magnetoglobus</taxon>
    </lineage>
</organism>
<evidence type="ECO:0000256" key="1">
    <source>
        <dbReference type="ARBA" id="ARBA00022670"/>
    </source>
</evidence>
<evidence type="ECO:0000313" key="9">
    <source>
        <dbReference type="Proteomes" id="UP000189670"/>
    </source>
</evidence>
<evidence type="ECO:0000259" key="7">
    <source>
        <dbReference type="Pfam" id="PF01321"/>
    </source>
</evidence>
<reference evidence="9" key="1">
    <citation type="submission" date="2012-11" db="EMBL/GenBank/DDBJ databases">
        <authorList>
            <person name="Lucero-Rivera Y.E."/>
            <person name="Tovar-Ramirez D."/>
        </authorList>
    </citation>
    <scope>NUCLEOTIDE SEQUENCE [LARGE SCALE GENOMIC DNA]</scope>
    <source>
        <strain evidence="9">Araruama</strain>
    </source>
</reference>
<dbReference type="GO" id="GO:0046872">
    <property type="term" value="F:metal ion binding"/>
    <property type="evidence" value="ECO:0007669"/>
    <property type="project" value="UniProtKB-KW"/>
</dbReference>
<dbReference type="PROSITE" id="PS00491">
    <property type="entry name" value="PROLINE_PEPTIDASE"/>
    <property type="match status" value="1"/>
</dbReference>
<evidence type="ECO:0000259" key="6">
    <source>
        <dbReference type="Pfam" id="PF00557"/>
    </source>
</evidence>
<sequence>MSQYNYKERMHNIQHRLAEKSYDSYLVCNAENRHYLTGFFADDRHIDEISGYLFITEKDVLLATDSRYVTQAKKQTKGIKIDCYNKLPETFIPIILEKLNIQALGFESDRISVELHDTLQRAILDKNLKVRLVKDPDFVTDNRHAKEEGEIHAIEKALDIAEQAFLRLLKTIKPTMTEKEIAWQLECEIRQGGADSLAFEPIVAAGPNAALPHAVPTDRVVGEKVPILFDWGARLNGYHSDTSRTIVFGKPDNNFITAFNTLVKTQELAIQAISAGKNSKDIAQKAHTYLEDCGYKDNKFEHGLGHGVGLSVHEQPTFSLLRENILKKNAVVTVEPGIYIPNQWGIRIENMVVVKEEHSQVLNQLPVQYHMI</sequence>
<dbReference type="InterPro" id="IPR036005">
    <property type="entry name" value="Creatinase/aminopeptidase-like"/>
</dbReference>
<evidence type="ECO:0000313" key="8">
    <source>
        <dbReference type="EMBL" id="ETR74368.1"/>
    </source>
</evidence>
<evidence type="ECO:0000256" key="5">
    <source>
        <dbReference type="RuleBase" id="RU000590"/>
    </source>
</evidence>
<name>A0A1V1PHW3_9BACT</name>
<dbReference type="InterPro" id="IPR001131">
    <property type="entry name" value="Peptidase_M24B_aminopep-P_CS"/>
</dbReference>
<evidence type="ECO:0000256" key="4">
    <source>
        <dbReference type="ARBA" id="ARBA00023049"/>
    </source>
</evidence>
<dbReference type="GO" id="GO:0006508">
    <property type="term" value="P:proteolysis"/>
    <property type="evidence" value="ECO:0007669"/>
    <property type="project" value="UniProtKB-KW"/>
</dbReference>
<dbReference type="InterPro" id="IPR029149">
    <property type="entry name" value="Creatin/AminoP/Spt16_N"/>
</dbReference>
<feature type="domain" description="Creatinase N-terminal" evidence="7">
    <location>
        <begin position="9"/>
        <end position="126"/>
    </location>
</feature>
<evidence type="ECO:0000256" key="2">
    <source>
        <dbReference type="ARBA" id="ARBA00022723"/>
    </source>
</evidence>
<protein>
    <submittedName>
        <fullName evidence="8">Xaa-Pro aminopeptidase</fullName>
    </submittedName>
</protein>
<keyword evidence="8" id="KW-0031">Aminopeptidase</keyword>
<dbReference type="InterPro" id="IPR050659">
    <property type="entry name" value="Peptidase_M24B"/>
</dbReference>
<dbReference type="SUPFAM" id="SSF53092">
    <property type="entry name" value="Creatinase/prolidase N-terminal domain"/>
    <property type="match status" value="1"/>
</dbReference>